<dbReference type="RefSeq" id="WP_136791586.1">
    <property type="nucleotide sequence ID" value="NZ_SWAU01000028.1"/>
</dbReference>
<evidence type="ECO:0000256" key="3">
    <source>
        <dbReference type="ARBA" id="ARBA00021903"/>
    </source>
</evidence>
<keyword evidence="7 8" id="KW-0472">Membrane</keyword>
<dbReference type="PANTHER" id="PTHR37819:SF1">
    <property type="entry name" value="PROTEIN PSIE"/>
    <property type="match status" value="1"/>
</dbReference>
<evidence type="ECO:0000256" key="2">
    <source>
        <dbReference type="ARBA" id="ARBA00005632"/>
    </source>
</evidence>
<feature type="transmembrane region" description="Helical" evidence="8">
    <location>
        <begin position="39"/>
        <end position="60"/>
    </location>
</feature>
<feature type="transmembrane region" description="Helical" evidence="8">
    <location>
        <begin position="94"/>
        <end position="113"/>
    </location>
</feature>
<dbReference type="InterPro" id="IPR009315">
    <property type="entry name" value="P_starv_induced_PsiE"/>
</dbReference>
<evidence type="ECO:0000256" key="1">
    <source>
        <dbReference type="ARBA" id="ARBA00004429"/>
    </source>
</evidence>
<proteinExistence type="inferred from homology"/>
<keyword evidence="6 8" id="KW-1133">Transmembrane helix</keyword>
<dbReference type="Proteomes" id="UP000306340">
    <property type="component" value="Unassembled WGS sequence"/>
</dbReference>
<evidence type="ECO:0000256" key="6">
    <source>
        <dbReference type="ARBA" id="ARBA00022989"/>
    </source>
</evidence>
<sequence>MVRALGAVEHALLIFVALMTLAATGMEIASLIERRTVGLGDILLMFLYTEVIAMVAVFYTGTGLPFVFPIFIAITALARLIVLQGKDMDPQNIVLEASAILLLSVAAVVLIRGTRG</sequence>
<keyword evidence="4" id="KW-1003">Cell membrane</keyword>
<dbReference type="InterPro" id="IPR020948">
    <property type="entry name" value="P_starv_induced_PsiE-like"/>
</dbReference>
<feature type="transmembrane region" description="Helical" evidence="8">
    <location>
        <begin position="12"/>
        <end position="32"/>
    </location>
</feature>
<gene>
    <name evidence="9" type="ORF">FAZ78_04910</name>
</gene>
<comment type="similarity">
    <text evidence="2">Belongs to the PsiE family.</text>
</comment>
<dbReference type="PANTHER" id="PTHR37819">
    <property type="entry name" value="PROTEIN PSIE"/>
    <property type="match status" value="1"/>
</dbReference>
<accession>A0A4U0Z3A4</accession>
<protein>
    <recommendedName>
        <fullName evidence="3">Protein PsiE</fullName>
    </recommendedName>
</protein>
<dbReference type="GO" id="GO:0005886">
    <property type="term" value="C:plasma membrane"/>
    <property type="evidence" value="ECO:0007669"/>
    <property type="project" value="UniProtKB-SubCell"/>
</dbReference>
<evidence type="ECO:0000313" key="10">
    <source>
        <dbReference type="Proteomes" id="UP000306340"/>
    </source>
</evidence>
<evidence type="ECO:0000256" key="4">
    <source>
        <dbReference type="ARBA" id="ARBA00022475"/>
    </source>
</evidence>
<evidence type="ECO:0000256" key="8">
    <source>
        <dbReference type="SAM" id="Phobius"/>
    </source>
</evidence>
<keyword evidence="5 8" id="KW-0812">Transmembrane</keyword>
<comment type="subcellular location">
    <subcellularLocation>
        <location evidence="1">Cell inner membrane</location>
        <topology evidence="1">Multi-pass membrane protein</topology>
    </subcellularLocation>
</comment>
<evidence type="ECO:0000256" key="5">
    <source>
        <dbReference type="ARBA" id="ARBA00022692"/>
    </source>
</evidence>
<evidence type="ECO:0000313" key="9">
    <source>
        <dbReference type="EMBL" id="TKA97656.1"/>
    </source>
</evidence>
<dbReference type="EMBL" id="SWAU01000028">
    <property type="protein sequence ID" value="TKA97656.1"/>
    <property type="molecule type" value="Genomic_DNA"/>
</dbReference>
<comment type="caution">
    <text evidence="9">The sequence shown here is derived from an EMBL/GenBank/DDBJ whole genome shotgun (WGS) entry which is preliminary data.</text>
</comment>
<reference evidence="9 10" key="1">
    <citation type="submission" date="2019-04" db="EMBL/GenBank/DDBJ databases">
        <title>Crypto-aerobic microbial life in anoxic (sulfidic) marine sediments.</title>
        <authorList>
            <person name="Bhattacharya S."/>
            <person name="Roy C."/>
            <person name="Mondal N."/>
            <person name="Sarkar J."/>
            <person name="Mandal S."/>
            <person name="Rameez M.J."/>
            <person name="Ghosh W."/>
        </authorList>
    </citation>
    <scope>NUCLEOTIDE SEQUENCE [LARGE SCALE GENOMIC DNA]</scope>
    <source>
        <strain evidence="9 10">SBBC</strain>
    </source>
</reference>
<evidence type="ECO:0000256" key="7">
    <source>
        <dbReference type="ARBA" id="ARBA00023136"/>
    </source>
</evidence>
<name>A0A4U0Z3A4_9RHOB</name>
<feature type="transmembrane region" description="Helical" evidence="8">
    <location>
        <begin position="66"/>
        <end position="82"/>
    </location>
</feature>
<dbReference type="Pfam" id="PF06146">
    <property type="entry name" value="PsiE"/>
    <property type="match status" value="1"/>
</dbReference>
<dbReference type="GO" id="GO:0016036">
    <property type="term" value="P:cellular response to phosphate starvation"/>
    <property type="evidence" value="ECO:0007669"/>
    <property type="project" value="InterPro"/>
</dbReference>
<dbReference type="AlphaFoldDB" id="A0A4U0Z3A4"/>
<organism evidence="9 10">
    <name type="scientific">Cereibacter changlensis</name>
    <dbReference type="NCBI Taxonomy" id="402884"/>
    <lineage>
        <taxon>Bacteria</taxon>
        <taxon>Pseudomonadati</taxon>
        <taxon>Pseudomonadota</taxon>
        <taxon>Alphaproteobacteria</taxon>
        <taxon>Rhodobacterales</taxon>
        <taxon>Paracoccaceae</taxon>
        <taxon>Cereibacter</taxon>
    </lineage>
</organism>